<evidence type="ECO:0000256" key="7">
    <source>
        <dbReference type="RuleBase" id="RU364114"/>
    </source>
</evidence>
<evidence type="ECO:0000256" key="6">
    <source>
        <dbReference type="ARBA" id="ARBA00048612"/>
    </source>
</evidence>
<evidence type="ECO:0000256" key="2">
    <source>
        <dbReference type="ARBA" id="ARBA00005891"/>
    </source>
</evidence>
<dbReference type="Pfam" id="PF02636">
    <property type="entry name" value="Methyltransf_28"/>
    <property type="match status" value="1"/>
</dbReference>
<dbReference type="AlphaFoldDB" id="A0A653CM83"/>
<dbReference type="SUPFAM" id="SSF53335">
    <property type="entry name" value="S-adenosyl-L-methionine-dependent methyltransferases"/>
    <property type="match status" value="1"/>
</dbReference>
<dbReference type="InterPro" id="IPR029063">
    <property type="entry name" value="SAM-dependent_MTases_sf"/>
</dbReference>
<comment type="similarity">
    <text evidence="2 7">Belongs to the NDUFAF7 family.</text>
</comment>
<keyword evidence="9" id="KW-1185">Reference proteome</keyword>
<keyword evidence="5 7" id="KW-0496">Mitochondrion</keyword>
<evidence type="ECO:0000313" key="9">
    <source>
        <dbReference type="Proteomes" id="UP000410492"/>
    </source>
</evidence>
<keyword evidence="3 7" id="KW-0489">Methyltransferase</keyword>
<evidence type="ECO:0000313" key="8">
    <source>
        <dbReference type="EMBL" id="VEN48901.1"/>
    </source>
</evidence>
<sequence length="442" mass="50682">MNYFYPFLIMSISKLKMFKQLLRLSKLTSKNLKQSRNYYTVKRKAINDEQYVAKQIKQKIQAKGPITVAEYMKEVLVNPMAGYYMHKDMLGESGDFITSPEITQMFGEMIAVWLINEWQKAGSPRPIHIIELGPGRGTLSNDILNVFNHFKVLHKASLHLVEVSPFLSSAQARRLCIQSSLTSNDGPAYRRGTSHHGIPVFWYNTLEEVPSGYSLLIAHEFFDALPVHKFHQVHGSFKEVLIDIDTKDESEKRGEYKFRYVLSRHETPMSKTLIRKGETRDHVEVAPDSILISQQIAERIKKLGGVALICDYGHYGNGTDTFRAFKEHKQVDPLVMPGTADLTADVDFKLLCSTFDSDKDILCMGPVTQREFLLETGLQYRFEMLKNTIKDGKRLKNLTDCYNYLIDNDKMGERFKFLAVFPAVMKKIFERCPVVGFQTAPH</sequence>
<dbReference type="PANTHER" id="PTHR12049">
    <property type="entry name" value="PROTEIN ARGININE METHYLTRANSFERASE NDUFAF7, MITOCHONDRIAL"/>
    <property type="match status" value="1"/>
</dbReference>
<gene>
    <name evidence="8" type="ORF">CALMAC_LOCUS10195</name>
</gene>
<evidence type="ECO:0000256" key="5">
    <source>
        <dbReference type="ARBA" id="ARBA00023128"/>
    </source>
</evidence>
<organism evidence="8 9">
    <name type="scientific">Callosobruchus maculatus</name>
    <name type="common">Southern cowpea weevil</name>
    <name type="synonym">Pulse bruchid</name>
    <dbReference type="NCBI Taxonomy" id="64391"/>
    <lineage>
        <taxon>Eukaryota</taxon>
        <taxon>Metazoa</taxon>
        <taxon>Ecdysozoa</taxon>
        <taxon>Arthropoda</taxon>
        <taxon>Hexapoda</taxon>
        <taxon>Insecta</taxon>
        <taxon>Pterygota</taxon>
        <taxon>Neoptera</taxon>
        <taxon>Endopterygota</taxon>
        <taxon>Coleoptera</taxon>
        <taxon>Polyphaga</taxon>
        <taxon>Cucujiformia</taxon>
        <taxon>Chrysomeloidea</taxon>
        <taxon>Chrysomelidae</taxon>
        <taxon>Bruchinae</taxon>
        <taxon>Bruchini</taxon>
        <taxon>Callosobruchus</taxon>
    </lineage>
</organism>
<dbReference type="GO" id="GO:0032259">
    <property type="term" value="P:methylation"/>
    <property type="evidence" value="ECO:0007669"/>
    <property type="project" value="UniProtKB-KW"/>
</dbReference>
<dbReference type="Proteomes" id="UP000410492">
    <property type="component" value="Unassembled WGS sequence"/>
</dbReference>
<dbReference type="GO" id="GO:0035243">
    <property type="term" value="F:protein-arginine omega-N symmetric methyltransferase activity"/>
    <property type="evidence" value="ECO:0007669"/>
    <property type="project" value="UniProtKB-EC"/>
</dbReference>
<dbReference type="OrthoDB" id="438553at2759"/>
<evidence type="ECO:0000256" key="1">
    <source>
        <dbReference type="ARBA" id="ARBA00004173"/>
    </source>
</evidence>
<name>A0A653CM83_CALMS</name>
<comment type="catalytic activity">
    <reaction evidence="6 7">
        <text>L-arginyl-[protein] + 2 S-adenosyl-L-methionine = N(omega),N(omega)'-dimethyl-L-arginyl-[protein] + 2 S-adenosyl-L-homocysteine + 2 H(+)</text>
        <dbReference type="Rhea" id="RHEA:48108"/>
        <dbReference type="Rhea" id="RHEA-COMP:10532"/>
        <dbReference type="Rhea" id="RHEA-COMP:11992"/>
        <dbReference type="ChEBI" id="CHEBI:15378"/>
        <dbReference type="ChEBI" id="CHEBI:29965"/>
        <dbReference type="ChEBI" id="CHEBI:57856"/>
        <dbReference type="ChEBI" id="CHEBI:59789"/>
        <dbReference type="ChEBI" id="CHEBI:88221"/>
        <dbReference type="EC" id="2.1.1.320"/>
    </reaction>
</comment>
<accession>A0A653CM83</accession>
<comment type="function">
    <text evidence="7">Arginine methyltransferase involved in the assembly or stability of mitochondrial NADH:ubiquinone oxidoreductase complex (complex I).</text>
</comment>
<protein>
    <recommendedName>
        <fullName evidence="7">Protein arginine methyltransferase NDUFAF7</fullName>
        <ecNumber evidence="7">2.1.1.320</ecNumber>
    </recommendedName>
</protein>
<dbReference type="EMBL" id="CAACVG010008197">
    <property type="protein sequence ID" value="VEN48901.1"/>
    <property type="molecule type" value="Genomic_DNA"/>
</dbReference>
<dbReference type="InterPro" id="IPR038375">
    <property type="entry name" value="NDUFAF7_sf"/>
</dbReference>
<comment type="subcellular location">
    <subcellularLocation>
        <location evidence="1 7">Mitochondrion</location>
    </subcellularLocation>
</comment>
<evidence type="ECO:0000256" key="4">
    <source>
        <dbReference type="ARBA" id="ARBA00022679"/>
    </source>
</evidence>
<dbReference type="GO" id="GO:0032981">
    <property type="term" value="P:mitochondrial respiratory chain complex I assembly"/>
    <property type="evidence" value="ECO:0007669"/>
    <property type="project" value="TreeGrafter"/>
</dbReference>
<evidence type="ECO:0000256" key="3">
    <source>
        <dbReference type="ARBA" id="ARBA00022603"/>
    </source>
</evidence>
<keyword evidence="4 7" id="KW-0808">Transferase</keyword>
<dbReference type="PANTHER" id="PTHR12049:SF7">
    <property type="entry name" value="PROTEIN ARGININE METHYLTRANSFERASE NDUFAF7, MITOCHONDRIAL"/>
    <property type="match status" value="1"/>
</dbReference>
<reference evidence="8 9" key="1">
    <citation type="submission" date="2019-01" db="EMBL/GenBank/DDBJ databases">
        <authorList>
            <person name="Sayadi A."/>
        </authorList>
    </citation>
    <scope>NUCLEOTIDE SEQUENCE [LARGE SCALE GENOMIC DNA]</scope>
</reference>
<dbReference type="Gene3D" id="3.40.50.12710">
    <property type="match status" value="1"/>
</dbReference>
<dbReference type="EC" id="2.1.1.320" evidence="7"/>
<dbReference type="InterPro" id="IPR003788">
    <property type="entry name" value="NDUFAF7"/>
</dbReference>
<dbReference type="GO" id="GO:0005739">
    <property type="term" value="C:mitochondrion"/>
    <property type="evidence" value="ECO:0007669"/>
    <property type="project" value="UniProtKB-SubCell"/>
</dbReference>
<proteinExistence type="inferred from homology"/>